<feature type="region of interest" description="Disordered" evidence="2">
    <location>
        <begin position="1"/>
        <end position="32"/>
    </location>
</feature>
<evidence type="ECO:0000256" key="2">
    <source>
        <dbReference type="SAM" id="MobiDB-lite"/>
    </source>
</evidence>
<keyword evidence="1" id="KW-0175">Coiled coil</keyword>
<evidence type="ECO:0000313" key="3">
    <source>
        <dbReference type="EMBL" id="KAG1768778.1"/>
    </source>
</evidence>
<dbReference type="AlphaFoldDB" id="A0A9P7CWN4"/>
<comment type="caution">
    <text evidence="3">The sequence shown here is derived from an EMBL/GenBank/DDBJ whole genome shotgun (WGS) entry which is preliminary data.</text>
</comment>
<organism evidence="3 4">
    <name type="scientific">Suillus placidus</name>
    <dbReference type="NCBI Taxonomy" id="48579"/>
    <lineage>
        <taxon>Eukaryota</taxon>
        <taxon>Fungi</taxon>
        <taxon>Dikarya</taxon>
        <taxon>Basidiomycota</taxon>
        <taxon>Agaricomycotina</taxon>
        <taxon>Agaricomycetes</taxon>
        <taxon>Agaricomycetidae</taxon>
        <taxon>Boletales</taxon>
        <taxon>Suillineae</taxon>
        <taxon>Suillaceae</taxon>
        <taxon>Suillus</taxon>
    </lineage>
</organism>
<dbReference type="EMBL" id="JABBWD010000077">
    <property type="protein sequence ID" value="KAG1768778.1"/>
    <property type="molecule type" value="Genomic_DNA"/>
</dbReference>
<accession>A0A9P7CWN4</accession>
<name>A0A9P7CWN4_9AGAM</name>
<dbReference type="OrthoDB" id="2688271at2759"/>
<feature type="coiled-coil region" evidence="1">
    <location>
        <begin position="215"/>
        <end position="251"/>
    </location>
</feature>
<reference evidence="3" key="1">
    <citation type="journal article" date="2020" name="New Phytol.">
        <title>Comparative genomics reveals dynamic genome evolution in host specialist ectomycorrhizal fungi.</title>
        <authorList>
            <person name="Lofgren L.A."/>
            <person name="Nguyen N.H."/>
            <person name="Vilgalys R."/>
            <person name="Ruytinx J."/>
            <person name="Liao H.L."/>
            <person name="Branco S."/>
            <person name="Kuo A."/>
            <person name="LaButti K."/>
            <person name="Lipzen A."/>
            <person name="Andreopoulos W."/>
            <person name="Pangilinan J."/>
            <person name="Riley R."/>
            <person name="Hundley H."/>
            <person name="Na H."/>
            <person name="Barry K."/>
            <person name="Grigoriev I.V."/>
            <person name="Stajich J.E."/>
            <person name="Kennedy P.G."/>
        </authorList>
    </citation>
    <scope>NUCLEOTIDE SEQUENCE</scope>
    <source>
        <strain evidence="3">DOB743</strain>
    </source>
</reference>
<sequence>MTSPARRNRRYAAHNNQEMPPPPVPQPNFVPANLPQVGPVPRPFAWQLPLNFPHQPLPVGQYPGLPRNAIAHVQRAHALPPVDYNARLNDQMNVAQNNRHCQHDVRRRQDRDEIRQQAQAELAGMQPPQQPHIPNEPVQPAPPAPPVYGAIHYEGAVGPHNFDNPLHYFAPNPAPPFHAPPEPDYHQFNIQFQHHFQEEQVVENERVRNDLLQRQAQEEFHQQQLQRQLQQQEAERIHRQAQDDLEAFQLQQLQARQAQDAFQRQQQGAEQMDRQDQDIQ</sequence>
<dbReference type="Proteomes" id="UP000714275">
    <property type="component" value="Unassembled WGS sequence"/>
</dbReference>
<proteinExistence type="predicted"/>
<feature type="compositionally biased region" description="Basic and acidic residues" evidence="2">
    <location>
        <begin position="271"/>
        <end position="280"/>
    </location>
</feature>
<evidence type="ECO:0000256" key="1">
    <source>
        <dbReference type="SAM" id="Coils"/>
    </source>
</evidence>
<feature type="region of interest" description="Disordered" evidence="2">
    <location>
        <begin position="255"/>
        <end position="280"/>
    </location>
</feature>
<feature type="compositionally biased region" description="Pro residues" evidence="2">
    <location>
        <begin position="19"/>
        <end position="28"/>
    </location>
</feature>
<evidence type="ECO:0000313" key="4">
    <source>
        <dbReference type="Proteomes" id="UP000714275"/>
    </source>
</evidence>
<feature type="compositionally biased region" description="Low complexity" evidence="2">
    <location>
        <begin position="255"/>
        <end position="270"/>
    </location>
</feature>
<feature type="compositionally biased region" description="Basic residues" evidence="2">
    <location>
        <begin position="1"/>
        <end position="12"/>
    </location>
</feature>
<protein>
    <submittedName>
        <fullName evidence="3">Uncharacterized protein</fullName>
    </submittedName>
</protein>
<keyword evidence="4" id="KW-1185">Reference proteome</keyword>
<gene>
    <name evidence="3" type="ORF">EV702DRAFT_1203186</name>
</gene>